<organism evidence="2 3">
    <name type="scientific">Canavalia gladiata</name>
    <name type="common">Sword bean</name>
    <name type="synonym">Dolichos gladiatus</name>
    <dbReference type="NCBI Taxonomy" id="3824"/>
    <lineage>
        <taxon>Eukaryota</taxon>
        <taxon>Viridiplantae</taxon>
        <taxon>Streptophyta</taxon>
        <taxon>Embryophyta</taxon>
        <taxon>Tracheophyta</taxon>
        <taxon>Spermatophyta</taxon>
        <taxon>Magnoliopsida</taxon>
        <taxon>eudicotyledons</taxon>
        <taxon>Gunneridae</taxon>
        <taxon>Pentapetalae</taxon>
        <taxon>rosids</taxon>
        <taxon>fabids</taxon>
        <taxon>Fabales</taxon>
        <taxon>Fabaceae</taxon>
        <taxon>Papilionoideae</taxon>
        <taxon>50 kb inversion clade</taxon>
        <taxon>NPAAA clade</taxon>
        <taxon>indigoferoid/millettioid clade</taxon>
        <taxon>Phaseoleae</taxon>
        <taxon>Canavalia</taxon>
    </lineage>
</organism>
<keyword evidence="3" id="KW-1185">Reference proteome</keyword>
<feature type="region of interest" description="Disordered" evidence="1">
    <location>
        <begin position="1450"/>
        <end position="1470"/>
    </location>
</feature>
<feature type="region of interest" description="Disordered" evidence="1">
    <location>
        <begin position="1741"/>
        <end position="1788"/>
    </location>
</feature>
<feature type="region of interest" description="Disordered" evidence="1">
    <location>
        <begin position="1708"/>
        <end position="1728"/>
    </location>
</feature>
<evidence type="ECO:0000313" key="2">
    <source>
        <dbReference type="EMBL" id="KAK7339569.1"/>
    </source>
</evidence>
<evidence type="ECO:0000256" key="1">
    <source>
        <dbReference type="SAM" id="MobiDB-lite"/>
    </source>
</evidence>
<evidence type="ECO:0000313" key="3">
    <source>
        <dbReference type="Proteomes" id="UP001367508"/>
    </source>
</evidence>
<sequence length="2115" mass="236531">MITLLSCIMTVVPVDKALSRLHTTASVRIETVEESIQEEMQKEVESAVTDTIAGQRPENDFDEKKEVLKAFDQHEEKGNTCVENEKAEIQHEVQNQEFIVIKHLSLEGKTVEEETAVIDNNSNQPENELEQTADIVEAIDKPQTMVKVSEENEQHANHQSEASCIECITIKHIDAEGTLTTDSSTKPSSNVGKQEKIPESQSVENSGIKDGDKITPEEATDIKEATSVEIQKFNIKSVPEDKALSNLYTTTSVGVQIVEESIQEIRTEKEISEVEAQSEFPTSEIVKGETIEEILQQQTLQEEESATTTNNHKHRRPVNELEKTANIFEHMLKQEIDRPEHVTKVSIANEEWEDHQSEACMESMITKHTNSEGKVGSESRIKSSYDVDELEQIPKSQLVKNSGTLKGVPEDKAPQTLSNAAFVSVEVVDGSNQDKTHMEAESAATGTKEGQKPENDFEMEETEAFGLHELTCQTSTANEMKAESQSKPQNQDTPFAKHPDFEGETTETISTSSIEEHDKVPVSHNGEKLDIKDNEKFIEVEAREMEEAAKMKLLKIETESATEDEGQSIMLTLANVKGETEEILCQQTLQEEESAVIDNDKRCRQENELPNMADVEATGQPKTVVKVCAKNEEHADCRSEASNEERVIKKHTKAEGKVTSESSTESSYSMNVLEKTEESNTIKISDIMEGVIEDKALQTLPNSTSILTETVDQSKQEETHTEVELAVIDTKEGQIPENDFEEKVKVPEVFDLHEVTCQTRVENELKVEPQSEAQNQDTTFIKYVNLEGETTEITPTKVSEEQEKVPVSSSAGKLEINNDGRFIQEEAEEMEEANEMQLLKTASEGMSEDKAQQTLPTTAYVSAEASDKSIQEEIHIKEELEVSTTKEGQIPEIDFDDKRKIPKAFGLHDVTHQTHAENVLKAEPQSEVQDQEPIIITYSNLEGETIEINPINDTEKQEKVPASHKGEILEIEDDGKFIQEEAKEMEEETKMQPQKTATESLPEDDIQSTMTTSAIVKGDPKEPLQQQALHNDETAVVDNDKSCRKENELEKMADVVEVDAEIEDQADQQSEESRIQSVIIKHINAEGIVTSESSTKSSYEADEQKIVDSHLVEDLESTCGSKITAKEATDTKQLTGVEIQKSETAKSLPDNEVLQTLPNTASLGIEVIDESSQEEIHTEVEVAVTDIIEGQTPEKDFEDKNNTPETFDLHEVACQPNAEKELKAEPKTEVQNQETTFINHQILEEETTEINPTKDTKEKEKVPASHTKGKLDIEEDDGKFKQEEAKQTHEATEMQLLKTATENRILSEWLTKTTLASFALVIPKKHLICVMAGLPEDEVQSTLLTFAIVKSDIKQILHQQALQDDESAAFDNKKSCRQENELEKMSNVEAIDQPEIMTMVGGENEEHADCPSEASSMQRLITNDIKIEGIVTSESRTKSSYDADKLENKVNSHSGQNYECKDGNTTTSEEAIDTKQSTDLEIQKSETESLAEDKAPQTLPNTAFVDIEAVGENIQGKEHIEAELTMAKTIEGQLLENHFQGTMNIPKAFGLHEVPCQPNAENELKVEPISEVQNHITCIKPLNLEGETTETNLTINTEEQEKFTESHNRDKSEIEDDGKFKLEEAKQIKEETEMQLLKTVVESVPQDKDLQTSPNTAFVSIETVEESIQEELPEEEEELIVTDPKEGQIPENDFEVKKNTPEALDLLRGTSQPTAGNELKIEPQSEVQNQEVTFIKHLNLEGDTEEINPTNDTGAQEKDPGSHSREKFKIEEDGKFMREGAKGMEETTDMQLLKTTEMTGLPENELQSTLPTSAIIQHDDKQILQQQTIQDDKSIVIDSDKSCRQESELEKISNVEAFDQTETMAKVGIIKEEQADYQSEASSTLQSVITKYNNAEGIIKSETSTKSSYDADEQAKIVESHSVENLESKDESKITAQEATDTKQLTDVKIQKSETESVHEDKSLQTLLTLVGNEAAEETSQEEIYTKMGSAVSCSKEGQTPENDFEANKDIPKVYGIQEVTCQCNEENEPKAESLSEGQNWETTSIKHLNADGENMEIAPTHDTKKQEKVAVSHTKERSWIEDDGKFIQEEAIKTATEKVHCYSNPLKRSILVEK</sequence>
<protein>
    <submittedName>
        <fullName evidence="2">Uncharacterized protein</fullName>
    </submittedName>
</protein>
<dbReference type="EMBL" id="JAYMYQ010000004">
    <property type="protein sequence ID" value="KAK7339569.1"/>
    <property type="molecule type" value="Genomic_DNA"/>
</dbReference>
<feature type="region of interest" description="Disordered" evidence="1">
    <location>
        <begin position="430"/>
        <end position="516"/>
    </location>
</feature>
<proteinExistence type="predicted"/>
<name>A0AAN9LP63_CANGL</name>
<feature type="region of interest" description="Disordered" evidence="1">
    <location>
        <begin position="178"/>
        <end position="222"/>
    </location>
</feature>
<comment type="caution">
    <text evidence="2">The sequence shown here is derived from an EMBL/GenBank/DDBJ whole genome shotgun (WGS) entry which is preliminary data.</text>
</comment>
<feature type="compositionally biased region" description="Polar residues" evidence="1">
    <location>
        <begin position="178"/>
        <end position="192"/>
    </location>
</feature>
<feature type="compositionally biased region" description="Polar residues" evidence="1">
    <location>
        <begin position="1451"/>
        <end position="1470"/>
    </location>
</feature>
<dbReference type="Proteomes" id="UP001367508">
    <property type="component" value="Unassembled WGS sequence"/>
</dbReference>
<feature type="compositionally biased region" description="Basic and acidic residues" evidence="1">
    <location>
        <begin position="207"/>
        <end position="222"/>
    </location>
</feature>
<feature type="region of interest" description="Disordered" evidence="1">
    <location>
        <begin position="985"/>
        <end position="1005"/>
    </location>
</feature>
<feature type="compositionally biased region" description="Basic and acidic residues" evidence="1">
    <location>
        <begin position="1755"/>
        <end position="1785"/>
    </location>
</feature>
<reference evidence="2 3" key="1">
    <citation type="submission" date="2024-01" db="EMBL/GenBank/DDBJ databases">
        <title>The genomes of 5 underutilized Papilionoideae crops provide insights into root nodulation and disease resistanc.</title>
        <authorList>
            <person name="Jiang F."/>
        </authorList>
    </citation>
    <scope>NUCLEOTIDE SEQUENCE [LARGE SCALE GENOMIC DNA]</scope>
    <source>
        <strain evidence="2">LVBAO_FW01</strain>
        <tissue evidence="2">Leaves</tissue>
    </source>
</reference>
<gene>
    <name evidence="2" type="ORF">VNO77_20246</name>
</gene>
<accession>A0AAN9LP63</accession>
<feature type="compositionally biased region" description="Polar residues" evidence="1">
    <location>
        <begin position="471"/>
        <end position="493"/>
    </location>
</feature>